<keyword evidence="6" id="KW-0653">Protein transport</keyword>
<keyword evidence="8" id="KW-0472">Membrane</keyword>
<keyword evidence="7" id="KW-1133">Transmembrane helix</keyword>
<evidence type="ECO:0000256" key="6">
    <source>
        <dbReference type="ARBA" id="ARBA00022927"/>
    </source>
</evidence>
<feature type="domain" description="Type II secretion system protein GspC N-terminal" evidence="9">
    <location>
        <begin position="17"/>
        <end position="145"/>
    </location>
</feature>
<keyword evidence="5" id="KW-0812">Transmembrane</keyword>
<dbReference type="Gene3D" id="2.30.30.830">
    <property type="match status" value="1"/>
</dbReference>
<keyword evidence="2" id="KW-0813">Transport</keyword>
<evidence type="ECO:0000256" key="7">
    <source>
        <dbReference type="ARBA" id="ARBA00022989"/>
    </source>
</evidence>
<comment type="caution">
    <text evidence="10">The sequence shown here is derived from an EMBL/GenBank/DDBJ whole genome shotgun (WGS) entry which is preliminary data.</text>
</comment>
<dbReference type="GO" id="GO:0015031">
    <property type="term" value="P:protein transport"/>
    <property type="evidence" value="ECO:0007669"/>
    <property type="project" value="UniProtKB-KW"/>
</dbReference>
<evidence type="ECO:0000256" key="2">
    <source>
        <dbReference type="ARBA" id="ARBA00022448"/>
    </source>
</evidence>
<dbReference type="AlphaFoldDB" id="A0A0F9NCB9"/>
<dbReference type="EMBL" id="LAZR01003551">
    <property type="protein sequence ID" value="KKN17145.1"/>
    <property type="molecule type" value="Genomic_DNA"/>
</dbReference>
<dbReference type="InterPro" id="IPR024961">
    <property type="entry name" value="T2SS_GspC_N"/>
</dbReference>
<dbReference type="Gene3D" id="2.30.42.60">
    <property type="match status" value="1"/>
</dbReference>
<keyword evidence="3" id="KW-1003">Cell membrane</keyword>
<keyword evidence="4" id="KW-0997">Cell inner membrane</keyword>
<evidence type="ECO:0000256" key="1">
    <source>
        <dbReference type="ARBA" id="ARBA00004533"/>
    </source>
</evidence>
<evidence type="ECO:0000259" key="9">
    <source>
        <dbReference type="Pfam" id="PF11356"/>
    </source>
</evidence>
<evidence type="ECO:0000256" key="8">
    <source>
        <dbReference type="ARBA" id="ARBA00023136"/>
    </source>
</evidence>
<dbReference type="SUPFAM" id="SSF50156">
    <property type="entry name" value="PDZ domain-like"/>
    <property type="match status" value="1"/>
</dbReference>
<protein>
    <recommendedName>
        <fullName evidence="9">Type II secretion system protein GspC N-terminal domain-containing protein</fullName>
    </recommendedName>
</protein>
<sequence length="292" mass="31210">MKSPVRYLTPVFALCVTASLGIAAGPVFWHVMGQTSDKTAEVTFAVKSTSVAPASVDLVSAVALAPFGSAEQKQQTPQTPEVTTLDLALRGILLQTDPSLSFALISTDGNTLRYTTGDSIAGKAVLIKIDDRHVVLDVNGTRQILGFPNADMADLSVAQTPAEPTALSNLDRLQAALSVGSGSIEIKDPPPPQTTEDYISMWRERIIRNPNQVLGEIGLLATEKGYIVDETHDPGVKLAGLKAGDRVARVNGQTVGNIEKDRKFFDEVAASGVARLEVVRDDKTFVLSFPLR</sequence>
<dbReference type="GO" id="GO:0005886">
    <property type="term" value="C:plasma membrane"/>
    <property type="evidence" value="ECO:0007669"/>
    <property type="project" value="UniProtKB-SubCell"/>
</dbReference>
<proteinExistence type="predicted"/>
<name>A0A0F9NCB9_9ZZZZ</name>
<evidence type="ECO:0000256" key="5">
    <source>
        <dbReference type="ARBA" id="ARBA00022692"/>
    </source>
</evidence>
<dbReference type="InterPro" id="IPR036034">
    <property type="entry name" value="PDZ_sf"/>
</dbReference>
<accession>A0A0F9NCB9</accession>
<dbReference type="Pfam" id="PF11356">
    <property type="entry name" value="T2SSC"/>
    <property type="match status" value="1"/>
</dbReference>
<evidence type="ECO:0000313" key="10">
    <source>
        <dbReference type="EMBL" id="KKN17145.1"/>
    </source>
</evidence>
<reference evidence="10" key="1">
    <citation type="journal article" date="2015" name="Nature">
        <title>Complex archaea that bridge the gap between prokaryotes and eukaryotes.</title>
        <authorList>
            <person name="Spang A."/>
            <person name="Saw J.H."/>
            <person name="Jorgensen S.L."/>
            <person name="Zaremba-Niedzwiedzka K."/>
            <person name="Martijn J."/>
            <person name="Lind A.E."/>
            <person name="van Eijk R."/>
            <person name="Schleper C."/>
            <person name="Guy L."/>
            <person name="Ettema T.J."/>
        </authorList>
    </citation>
    <scope>NUCLEOTIDE SEQUENCE</scope>
</reference>
<evidence type="ECO:0000256" key="3">
    <source>
        <dbReference type="ARBA" id="ARBA00022475"/>
    </source>
</evidence>
<comment type="subcellular location">
    <subcellularLocation>
        <location evidence="1">Cell inner membrane</location>
    </subcellularLocation>
</comment>
<organism evidence="10">
    <name type="scientific">marine sediment metagenome</name>
    <dbReference type="NCBI Taxonomy" id="412755"/>
    <lineage>
        <taxon>unclassified sequences</taxon>
        <taxon>metagenomes</taxon>
        <taxon>ecological metagenomes</taxon>
    </lineage>
</organism>
<gene>
    <name evidence="10" type="ORF">LCGC14_0968880</name>
</gene>
<evidence type="ECO:0000256" key="4">
    <source>
        <dbReference type="ARBA" id="ARBA00022519"/>
    </source>
</evidence>